<evidence type="ECO:0000256" key="1">
    <source>
        <dbReference type="SAM" id="SignalP"/>
    </source>
</evidence>
<feature type="signal peptide" evidence="1">
    <location>
        <begin position="1"/>
        <end position="29"/>
    </location>
</feature>
<dbReference type="Gene3D" id="3.40.50.720">
    <property type="entry name" value="NAD(P)-binding Rossmann-like Domain"/>
    <property type="match status" value="1"/>
</dbReference>
<sequence length="222" mass="22538">MGKRAVVVGATGAVGSALVSQLLASPAWAHVTTVGRRAGPPPPSDLAHKLAQTVVNMDALVAEGAPAFAGADVAFCTLGTKRRIAGSAEGYIKVDLTYVAEAAKAAKAAGVRHFSLVTSKGASTWLPASHFVGLHPLLYLHTKGRAEEAVKAQGFERVSILRPGVLQRTAAAPAGGLLPSIKVADVARAMVADAERPADKAVGVLEMGAIQALAKVQAAKGA</sequence>
<accession>A0AAW1RZR8</accession>
<feature type="domain" description="NAD(P)-binding" evidence="2">
    <location>
        <begin position="9"/>
        <end position="192"/>
    </location>
</feature>
<gene>
    <name evidence="3" type="ORF">WJX81_006888</name>
</gene>
<feature type="chain" id="PRO_5043811022" description="NAD(P)-binding domain-containing protein" evidence="1">
    <location>
        <begin position="30"/>
        <end position="222"/>
    </location>
</feature>
<dbReference type="Proteomes" id="UP001445335">
    <property type="component" value="Unassembled WGS sequence"/>
</dbReference>
<dbReference type="PANTHER" id="PTHR14097:SF7">
    <property type="entry name" value="OXIDOREDUCTASE HTATIP2"/>
    <property type="match status" value="1"/>
</dbReference>
<dbReference type="Pfam" id="PF13460">
    <property type="entry name" value="NAD_binding_10"/>
    <property type="match status" value="1"/>
</dbReference>
<protein>
    <recommendedName>
        <fullName evidence="2">NAD(P)-binding domain-containing protein</fullName>
    </recommendedName>
</protein>
<dbReference type="GO" id="GO:0005737">
    <property type="term" value="C:cytoplasm"/>
    <property type="evidence" value="ECO:0007669"/>
    <property type="project" value="TreeGrafter"/>
</dbReference>
<evidence type="ECO:0000313" key="3">
    <source>
        <dbReference type="EMBL" id="KAK9839307.1"/>
    </source>
</evidence>
<organism evidence="3 4">
    <name type="scientific">Elliptochloris bilobata</name>
    <dbReference type="NCBI Taxonomy" id="381761"/>
    <lineage>
        <taxon>Eukaryota</taxon>
        <taxon>Viridiplantae</taxon>
        <taxon>Chlorophyta</taxon>
        <taxon>core chlorophytes</taxon>
        <taxon>Trebouxiophyceae</taxon>
        <taxon>Trebouxiophyceae incertae sedis</taxon>
        <taxon>Elliptochloris clade</taxon>
        <taxon>Elliptochloris</taxon>
    </lineage>
</organism>
<keyword evidence="1" id="KW-0732">Signal</keyword>
<dbReference type="AlphaFoldDB" id="A0AAW1RZR8"/>
<dbReference type="InterPro" id="IPR036291">
    <property type="entry name" value="NAD(P)-bd_dom_sf"/>
</dbReference>
<dbReference type="GO" id="GO:0051170">
    <property type="term" value="P:import into nucleus"/>
    <property type="evidence" value="ECO:0007669"/>
    <property type="project" value="TreeGrafter"/>
</dbReference>
<evidence type="ECO:0000259" key="2">
    <source>
        <dbReference type="Pfam" id="PF13460"/>
    </source>
</evidence>
<name>A0AAW1RZR8_9CHLO</name>
<keyword evidence="4" id="KW-1185">Reference proteome</keyword>
<dbReference type="InterPro" id="IPR016040">
    <property type="entry name" value="NAD(P)-bd_dom"/>
</dbReference>
<evidence type="ECO:0000313" key="4">
    <source>
        <dbReference type="Proteomes" id="UP001445335"/>
    </source>
</evidence>
<dbReference type="PANTHER" id="PTHR14097">
    <property type="entry name" value="OXIDOREDUCTASE HTATIP2"/>
    <property type="match status" value="1"/>
</dbReference>
<proteinExistence type="predicted"/>
<reference evidence="3 4" key="1">
    <citation type="journal article" date="2024" name="Nat. Commun.">
        <title>Phylogenomics reveals the evolutionary origins of lichenization in chlorophyte algae.</title>
        <authorList>
            <person name="Puginier C."/>
            <person name="Libourel C."/>
            <person name="Otte J."/>
            <person name="Skaloud P."/>
            <person name="Haon M."/>
            <person name="Grisel S."/>
            <person name="Petersen M."/>
            <person name="Berrin J.G."/>
            <person name="Delaux P.M."/>
            <person name="Dal Grande F."/>
            <person name="Keller J."/>
        </authorList>
    </citation>
    <scope>NUCLEOTIDE SEQUENCE [LARGE SCALE GENOMIC DNA]</scope>
    <source>
        <strain evidence="3 4">SAG 245.80</strain>
    </source>
</reference>
<comment type="caution">
    <text evidence="3">The sequence shown here is derived from an EMBL/GenBank/DDBJ whole genome shotgun (WGS) entry which is preliminary data.</text>
</comment>
<dbReference type="SUPFAM" id="SSF51735">
    <property type="entry name" value="NAD(P)-binding Rossmann-fold domains"/>
    <property type="match status" value="1"/>
</dbReference>
<dbReference type="EMBL" id="JALJOU010000017">
    <property type="protein sequence ID" value="KAK9839307.1"/>
    <property type="molecule type" value="Genomic_DNA"/>
</dbReference>